<evidence type="ECO:0000313" key="1">
    <source>
        <dbReference type="EMBL" id="MFC5174066.1"/>
    </source>
</evidence>
<protein>
    <recommendedName>
        <fullName evidence="3">HEAT repeat domain-containing protein</fullName>
    </recommendedName>
</protein>
<gene>
    <name evidence="1" type="ORF">ACFPRK_26245</name>
</gene>
<sequence length="288" mass="31706">MPDESDASPFRIPAEFVRFAVAVEPAEVGWGYVSGWLGAEDAVRLAFLRRCDLRERAGEFDALAGAEPSSPGLGALCHRLSGGDADAGRVWAYLALSWACSRSGEERSRLLGHLAARGDADAARSARDPDGEGLRLLAAGRGEFLLGRAASGEGMNWRSSSALMGTDRPEEVDAAFDRAEELVGVAVIGLALNHPDAVAILPRVARALESEGGELRHQGRVALAHVARLHSTVDRRCLELLRSHPRGSEADDDLWSYVPHRRLPWWLWRHHLGERMVWLLRDKWRSWD</sequence>
<dbReference type="EMBL" id="JBHSKI010000013">
    <property type="protein sequence ID" value="MFC5174066.1"/>
    <property type="molecule type" value="Genomic_DNA"/>
</dbReference>
<proteinExistence type="predicted"/>
<accession>A0ABW0BA81</accession>
<keyword evidence="2" id="KW-1185">Reference proteome</keyword>
<name>A0ABW0BA81_9ACTN</name>
<dbReference type="Proteomes" id="UP001596208">
    <property type="component" value="Unassembled WGS sequence"/>
</dbReference>
<evidence type="ECO:0000313" key="2">
    <source>
        <dbReference type="Proteomes" id="UP001596208"/>
    </source>
</evidence>
<comment type="caution">
    <text evidence="1">The sequence shown here is derived from an EMBL/GenBank/DDBJ whole genome shotgun (WGS) entry which is preliminary data.</text>
</comment>
<evidence type="ECO:0008006" key="3">
    <source>
        <dbReference type="Google" id="ProtNLM"/>
    </source>
</evidence>
<organism evidence="1 2">
    <name type="scientific">Streptomyces mutomycini</name>
    <dbReference type="NCBI Taxonomy" id="284036"/>
    <lineage>
        <taxon>Bacteria</taxon>
        <taxon>Bacillati</taxon>
        <taxon>Actinomycetota</taxon>
        <taxon>Actinomycetes</taxon>
        <taxon>Kitasatosporales</taxon>
        <taxon>Streptomycetaceae</taxon>
        <taxon>Streptomyces</taxon>
    </lineage>
</organism>
<reference evidence="2" key="1">
    <citation type="journal article" date="2019" name="Int. J. Syst. Evol. Microbiol.">
        <title>The Global Catalogue of Microorganisms (GCM) 10K type strain sequencing project: providing services to taxonomists for standard genome sequencing and annotation.</title>
        <authorList>
            <consortium name="The Broad Institute Genomics Platform"/>
            <consortium name="The Broad Institute Genome Sequencing Center for Infectious Disease"/>
            <person name="Wu L."/>
            <person name="Ma J."/>
        </authorList>
    </citation>
    <scope>NUCLEOTIDE SEQUENCE [LARGE SCALE GENOMIC DNA]</scope>
    <source>
        <strain evidence="2">CGMCC 4.1721</strain>
    </source>
</reference>
<dbReference type="RefSeq" id="WP_065848290.1">
    <property type="nucleotide sequence ID" value="NZ_JBHSKI010000013.1"/>
</dbReference>